<name>A0ABP3XXS7_9FLAO</name>
<accession>A0ABP3XXS7</accession>
<protein>
    <recommendedName>
        <fullName evidence="3">Phosphoribosylpyrophosphate synthetase</fullName>
    </recommendedName>
</protein>
<gene>
    <name evidence="1" type="ORF">GCM10009117_23340</name>
</gene>
<evidence type="ECO:0000313" key="2">
    <source>
        <dbReference type="Proteomes" id="UP001500507"/>
    </source>
</evidence>
<organism evidence="1 2">
    <name type="scientific">Gangjinia marincola</name>
    <dbReference type="NCBI Taxonomy" id="578463"/>
    <lineage>
        <taxon>Bacteria</taxon>
        <taxon>Pseudomonadati</taxon>
        <taxon>Bacteroidota</taxon>
        <taxon>Flavobacteriia</taxon>
        <taxon>Flavobacteriales</taxon>
        <taxon>Flavobacteriaceae</taxon>
        <taxon>Gangjinia</taxon>
    </lineage>
</organism>
<proteinExistence type="predicted"/>
<sequence>MVQYLANKIEVSNFKTIENAIETLRNKGYSLNFEVGKEQLFAYGIDSSFGPDEFEVNEIHVIENAALPTNNTVIYAVETTSHNKGIVEGDYRVENHPYLNKKLLYKLNRKTPS</sequence>
<evidence type="ECO:0000313" key="1">
    <source>
        <dbReference type="EMBL" id="GAA0873187.1"/>
    </source>
</evidence>
<comment type="caution">
    <text evidence="1">The sequence shown here is derived from an EMBL/GenBank/DDBJ whole genome shotgun (WGS) entry which is preliminary data.</text>
</comment>
<reference evidence="2" key="1">
    <citation type="journal article" date="2019" name="Int. J. Syst. Evol. Microbiol.">
        <title>The Global Catalogue of Microorganisms (GCM) 10K type strain sequencing project: providing services to taxonomists for standard genome sequencing and annotation.</title>
        <authorList>
            <consortium name="The Broad Institute Genomics Platform"/>
            <consortium name="The Broad Institute Genome Sequencing Center for Infectious Disease"/>
            <person name="Wu L."/>
            <person name="Ma J."/>
        </authorList>
    </citation>
    <scope>NUCLEOTIDE SEQUENCE [LARGE SCALE GENOMIC DNA]</scope>
    <source>
        <strain evidence="2">JCM 16082</strain>
    </source>
</reference>
<dbReference type="Proteomes" id="UP001500507">
    <property type="component" value="Unassembled WGS sequence"/>
</dbReference>
<dbReference type="EMBL" id="BAAAFG010000016">
    <property type="protein sequence ID" value="GAA0873187.1"/>
    <property type="molecule type" value="Genomic_DNA"/>
</dbReference>
<evidence type="ECO:0008006" key="3">
    <source>
        <dbReference type="Google" id="ProtNLM"/>
    </source>
</evidence>
<keyword evidence="2" id="KW-1185">Reference proteome</keyword>